<gene>
    <name evidence="1" type="ORF">PVE99_12115</name>
</gene>
<reference evidence="1 2" key="1">
    <citation type="submission" date="2023-02" db="EMBL/GenBank/DDBJ databases">
        <authorList>
            <person name="Olszewska D."/>
        </authorList>
    </citation>
    <scope>NUCLEOTIDE SEQUENCE [LARGE SCALE GENOMIC DNA]</scope>
    <source>
        <strain evidence="1 2">FDU301</strain>
    </source>
</reference>
<dbReference type="Proteomes" id="UP001213771">
    <property type="component" value="Unassembled WGS sequence"/>
</dbReference>
<accession>A0ABD4WT03</accession>
<evidence type="ECO:0000313" key="1">
    <source>
        <dbReference type="EMBL" id="MDD9783141.1"/>
    </source>
</evidence>
<comment type="caution">
    <text evidence="1">The sequence shown here is derived from an EMBL/GenBank/DDBJ whole genome shotgun (WGS) entry which is preliminary data.</text>
</comment>
<sequence>MAYIFDKMDEKSKVVPTTKVQCKENQWQQLLGPVKQTTFDIKTATES</sequence>
<evidence type="ECO:0000313" key="2">
    <source>
        <dbReference type="Proteomes" id="UP001213771"/>
    </source>
</evidence>
<dbReference type="AlphaFoldDB" id="A0ABD4WT03"/>
<protein>
    <submittedName>
        <fullName evidence="1">Uncharacterized protein</fullName>
    </submittedName>
</protein>
<dbReference type="RefSeq" id="WP_274588916.1">
    <property type="nucleotide sequence ID" value="NZ_JARAOX010000168.1"/>
</dbReference>
<proteinExistence type="predicted"/>
<organism evidence="1 2">
    <name type="scientific">Priestia megaterium</name>
    <name type="common">Bacillus megaterium</name>
    <dbReference type="NCBI Taxonomy" id="1404"/>
    <lineage>
        <taxon>Bacteria</taxon>
        <taxon>Bacillati</taxon>
        <taxon>Bacillota</taxon>
        <taxon>Bacilli</taxon>
        <taxon>Bacillales</taxon>
        <taxon>Bacillaceae</taxon>
        <taxon>Priestia</taxon>
    </lineage>
</organism>
<dbReference type="EMBL" id="JARAOX010000168">
    <property type="protein sequence ID" value="MDD9783141.1"/>
    <property type="molecule type" value="Genomic_DNA"/>
</dbReference>
<name>A0ABD4WT03_PRIMG</name>